<dbReference type="Pfam" id="PF07690">
    <property type="entry name" value="MFS_1"/>
    <property type="match status" value="1"/>
</dbReference>
<evidence type="ECO:0000259" key="2">
    <source>
        <dbReference type="PROSITE" id="PS50850"/>
    </source>
</evidence>
<dbReference type="InterPro" id="IPR011701">
    <property type="entry name" value="MFS"/>
</dbReference>
<keyword evidence="1" id="KW-0812">Transmembrane</keyword>
<name>A0A1I0LWF0_9EURY</name>
<feature type="transmembrane region" description="Helical" evidence="1">
    <location>
        <begin position="21"/>
        <end position="42"/>
    </location>
</feature>
<dbReference type="InterPro" id="IPR052952">
    <property type="entry name" value="MFS-Transporter"/>
</dbReference>
<dbReference type="Proteomes" id="UP000183275">
    <property type="component" value="Unassembled WGS sequence"/>
</dbReference>
<organism evidence="3 4">
    <name type="scientific">Natrinema salifodinae</name>
    <dbReference type="NCBI Taxonomy" id="1202768"/>
    <lineage>
        <taxon>Archaea</taxon>
        <taxon>Methanobacteriati</taxon>
        <taxon>Methanobacteriota</taxon>
        <taxon>Stenosarchaea group</taxon>
        <taxon>Halobacteria</taxon>
        <taxon>Halobacteriales</taxon>
        <taxon>Natrialbaceae</taxon>
        <taxon>Natrinema</taxon>
    </lineage>
</organism>
<dbReference type="SUPFAM" id="SSF103473">
    <property type="entry name" value="MFS general substrate transporter"/>
    <property type="match status" value="1"/>
</dbReference>
<accession>A0A1I0LWF0</accession>
<dbReference type="STRING" id="1202768.SAMN05216285_0006"/>
<dbReference type="EMBL" id="FOIS01000001">
    <property type="protein sequence ID" value="SEV79662.1"/>
    <property type="molecule type" value="Genomic_DNA"/>
</dbReference>
<evidence type="ECO:0000256" key="1">
    <source>
        <dbReference type="SAM" id="Phobius"/>
    </source>
</evidence>
<keyword evidence="1" id="KW-0472">Membrane</keyword>
<reference evidence="4" key="1">
    <citation type="submission" date="2016-10" db="EMBL/GenBank/DDBJ databases">
        <authorList>
            <person name="Varghese N."/>
        </authorList>
    </citation>
    <scope>NUCLEOTIDE SEQUENCE [LARGE SCALE GENOMIC DNA]</scope>
    <source>
        <strain evidence="4">CGMCC 1.12284</strain>
    </source>
</reference>
<feature type="transmembrane region" description="Helical" evidence="1">
    <location>
        <begin position="244"/>
        <end position="273"/>
    </location>
</feature>
<dbReference type="eggNOG" id="arCOG00130">
    <property type="taxonomic scope" value="Archaea"/>
</dbReference>
<feature type="transmembrane region" description="Helical" evidence="1">
    <location>
        <begin position="312"/>
        <end position="333"/>
    </location>
</feature>
<feature type="transmembrane region" description="Helical" evidence="1">
    <location>
        <begin position="83"/>
        <end position="101"/>
    </location>
</feature>
<dbReference type="GO" id="GO:0022857">
    <property type="term" value="F:transmembrane transporter activity"/>
    <property type="evidence" value="ECO:0007669"/>
    <property type="project" value="InterPro"/>
</dbReference>
<feature type="transmembrane region" description="Helical" evidence="1">
    <location>
        <begin position="215"/>
        <end position="238"/>
    </location>
</feature>
<feature type="transmembrane region" description="Helical" evidence="1">
    <location>
        <begin position="172"/>
        <end position="194"/>
    </location>
</feature>
<dbReference type="PROSITE" id="PS50850">
    <property type="entry name" value="MFS"/>
    <property type="match status" value="1"/>
</dbReference>
<dbReference type="InterPro" id="IPR036259">
    <property type="entry name" value="MFS_trans_sf"/>
</dbReference>
<keyword evidence="4" id="KW-1185">Reference proteome</keyword>
<dbReference type="AlphaFoldDB" id="A0A1I0LWF0"/>
<dbReference type="Gene3D" id="1.20.1250.20">
    <property type="entry name" value="MFS general substrate transporter like domains"/>
    <property type="match status" value="2"/>
</dbReference>
<protein>
    <submittedName>
        <fullName evidence="3">Predicted arabinose efflux permease, MFS family</fullName>
    </submittedName>
</protein>
<dbReference type="OrthoDB" id="306263at2157"/>
<feature type="transmembrane region" description="Helical" evidence="1">
    <location>
        <begin position="285"/>
        <end position="306"/>
    </location>
</feature>
<feature type="transmembrane region" description="Helical" evidence="1">
    <location>
        <begin position="48"/>
        <end position="71"/>
    </location>
</feature>
<gene>
    <name evidence="3" type="ORF">SAMN05216285_0006</name>
</gene>
<dbReference type="RefSeq" id="WP_049991689.1">
    <property type="nucleotide sequence ID" value="NZ_FOIS01000001.1"/>
</dbReference>
<evidence type="ECO:0000313" key="3">
    <source>
        <dbReference type="EMBL" id="SEV79662.1"/>
    </source>
</evidence>
<evidence type="ECO:0000313" key="4">
    <source>
        <dbReference type="Proteomes" id="UP000183275"/>
    </source>
</evidence>
<dbReference type="PANTHER" id="PTHR23527">
    <property type="entry name" value="BLL3282 PROTEIN"/>
    <property type="match status" value="1"/>
</dbReference>
<sequence>MSSVFESGIRVRGWKGYTALILLWQLTASACFYSVYAVTPFVREEFGVSATLVGVMMTALTLGYTVFLLPIGSFIDEYGEDRALVGGLVGLGLGAVGVTVAPTYLVLLASVFVVGAFYATAMPGTNKAVFNAVPDERLNTSMGIKQVGVTAGSGISSVLVPWFGATRFGWKVAFLLAAGVAAATSIVFWASYDAGGRGSDGGRDGIRARLAEPSYLLLIAAGFALGAGLFTTVGYTILYVDEAVGASVVVAGVTLAAAQVAGSAGRLAFGWLADRLSAPLTVSTLRILCLQAAASVVLFLAVPFAGSALTGLVLFSLLGFFILGFTGVYYSCIGSIVPSEEMGSATAGAQIALNCGALIAPPTFGFLVDVTGYDAGWTMLAAMAFLGFVFLVVLLRRT</sequence>
<feature type="transmembrane region" description="Helical" evidence="1">
    <location>
        <begin position="147"/>
        <end position="166"/>
    </location>
</feature>
<dbReference type="PANTHER" id="PTHR23527:SF1">
    <property type="entry name" value="BLL3282 PROTEIN"/>
    <property type="match status" value="1"/>
</dbReference>
<feature type="transmembrane region" description="Helical" evidence="1">
    <location>
        <begin position="376"/>
        <end position="395"/>
    </location>
</feature>
<keyword evidence="1" id="KW-1133">Transmembrane helix</keyword>
<feature type="domain" description="Major facilitator superfamily (MFS) profile" evidence="2">
    <location>
        <begin position="1"/>
        <end position="398"/>
    </location>
</feature>
<proteinExistence type="predicted"/>
<dbReference type="InterPro" id="IPR020846">
    <property type="entry name" value="MFS_dom"/>
</dbReference>